<organism evidence="2 3">
    <name type="scientific">Streptoalloteichus hindustanus</name>
    <dbReference type="NCBI Taxonomy" id="2017"/>
    <lineage>
        <taxon>Bacteria</taxon>
        <taxon>Bacillati</taxon>
        <taxon>Actinomycetota</taxon>
        <taxon>Actinomycetes</taxon>
        <taxon>Pseudonocardiales</taxon>
        <taxon>Pseudonocardiaceae</taxon>
        <taxon>Streptoalloteichus</taxon>
    </lineage>
</organism>
<dbReference type="InterPro" id="IPR036866">
    <property type="entry name" value="RibonucZ/Hydroxyglut_hydro"/>
</dbReference>
<dbReference type="Pfam" id="PF00753">
    <property type="entry name" value="Lactamase_B"/>
    <property type="match status" value="1"/>
</dbReference>
<dbReference type="PANTHER" id="PTHR42951">
    <property type="entry name" value="METALLO-BETA-LACTAMASE DOMAIN-CONTAINING"/>
    <property type="match status" value="1"/>
</dbReference>
<keyword evidence="3" id="KW-1185">Reference proteome</keyword>
<reference evidence="2 3" key="1">
    <citation type="submission" date="2016-11" db="EMBL/GenBank/DDBJ databases">
        <authorList>
            <person name="Jaros S."/>
            <person name="Januszkiewicz K."/>
            <person name="Wedrychowicz H."/>
        </authorList>
    </citation>
    <scope>NUCLEOTIDE SEQUENCE [LARGE SCALE GENOMIC DNA]</scope>
    <source>
        <strain evidence="2 3">DSM 44523</strain>
    </source>
</reference>
<evidence type="ECO:0000313" key="3">
    <source>
        <dbReference type="Proteomes" id="UP000184501"/>
    </source>
</evidence>
<dbReference type="SMART" id="SM00849">
    <property type="entry name" value="Lactamase_B"/>
    <property type="match status" value="1"/>
</dbReference>
<dbReference type="OrthoDB" id="420651at2"/>
<dbReference type="RefSeq" id="WP_073489053.1">
    <property type="nucleotide sequence ID" value="NZ_FQVN01000013.1"/>
</dbReference>
<dbReference type="CDD" id="cd16282">
    <property type="entry name" value="metallo-hydrolase-like_MBL-fold"/>
    <property type="match status" value="1"/>
</dbReference>
<feature type="domain" description="Metallo-beta-lactamase" evidence="1">
    <location>
        <begin position="35"/>
        <end position="218"/>
    </location>
</feature>
<dbReference type="AlphaFoldDB" id="A0A1M5M835"/>
<sequence>MASSPRDRDVPPPPRLEEISDGLYAYVQPDGGWFISNCGALVGRHGVISVDACSTAQRTLAYLDALSTVTDQPVRTAVVTHHHADHTYGLYLFQDATIIAHEHCRQAVIDQGLGLRSVPWLAPVDWGDIRLAPATLTYTDRLTLWLDDLRCEVLHVGRPAHTVGDTIVWVPDRKVLYAGDLISNGVTPVLLHGSLTGWIHVLEHVVKPLGAHTVVPGHGPVCGPETIDHVLDYLHFVQRVATETKQAGLTPLQAAHETDLGEFRDLVDPERIVLNLHRAHAELDGLTPGQSLNMRSAMQDLVAYNGGRPLTCHA</sequence>
<dbReference type="EMBL" id="FQVN01000013">
    <property type="protein sequence ID" value="SHG73420.1"/>
    <property type="molecule type" value="Genomic_DNA"/>
</dbReference>
<dbReference type="STRING" id="2017.SAMN05444320_11325"/>
<name>A0A1M5M835_STRHI</name>
<dbReference type="InterPro" id="IPR001279">
    <property type="entry name" value="Metallo-B-lactamas"/>
</dbReference>
<evidence type="ECO:0000313" key="2">
    <source>
        <dbReference type="EMBL" id="SHG73420.1"/>
    </source>
</evidence>
<dbReference type="Proteomes" id="UP000184501">
    <property type="component" value="Unassembled WGS sequence"/>
</dbReference>
<evidence type="ECO:0000259" key="1">
    <source>
        <dbReference type="SMART" id="SM00849"/>
    </source>
</evidence>
<dbReference type="SUPFAM" id="SSF56281">
    <property type="entry name" value="Metallo-hydrolase/oxidoreductase"/>
    <property type="match status" value="1"/>
</dbReference>
<dbReference type="InterPro" id="IPR050855">
    <property type="entry name" value="NDM-1-like"/>
</dbReference>
<protein>
    <submittedName>
        <fullName evidence="2">Cyclase</fullName>
    </submittedName>
</protein>
<dbReference type="PANTHER" id="PTHR42951:SF4">
    <property type="entry name" value="ACYL-COENZYME A THIOESTERASE MBLAC2"/>
    <property type="match status" value="1"/>
</dbReference>
<proteinExistence type="predicted"/>
<gene>
    <name evidence="2" type="ORF">SAMN05444320_11325</name>
</gene>
<accession>A0A1M5M835</accession>
<dbReference type="Gene3D" id="3.60.15.10">
    <property type="entry name" value="Ribonuclease Z/Hydroxyacylglutathione hydrolase-like"/>
    <property type="match status" value="1"/>
</dbReference>